<organism evidence="1 2">
    <name type="scientific">Naganishia cerealis</name>
    <dbReference type="NCBI Taxonomy" id="610337"/>
    <lineage>
        <taxon>Eukaryota</taxon>
        <taxon>Fungi</taxon>
        <taxon>Dikarya</taxon>
        <taxon>Basidiomycota</taxon>
        <taxon>Agaricomycotina</taxon>
        <taxon>Tremellomycetes</taxon>
        <taxon>Filobasidiales</taxon>
        <taxon>Filobasidiaceae</taxon>
        <taxon>Naganishia</taxon>
    </lineage>
</organism>
<evidence type="ECO:0000313" key="2">
    <source>
        <dbReference type="Proteomes" id="UP001241377"/>
    </source>
</evidence>
<sequence>MATPNTAAHASVLTPSEALPADATHVKGPDFNRPITLHELLESYERIGFQATGLAKAIKIVEEMRKSRQNTEEPLTLFLGYTSNLISSGLREIIKFLCEHKMVDVLVTTAGGIEEDFIKCLGSTVLGEFAMEGAGLRKRG</sequence>
<comment type="caution">
    <text evidence="1">The sequence shown here is derived from an EMBL/GenBank/DDBJ whole genome shotgun (WGS) entry which is preliminary data.</text>
</comment>
<accession>A0ACC2V8N9</accession>
<gene>
    <name evidence="1" type="ORF">QFC19_007596</name>
</gene>
<proteinExistence type="predicted"/>
<name>A0ACC2V8N9_9TREE</name>
<reference evidence="1" key="1">
    <citation type="submission" date="2023-04" db="EMBL/GenBank/DDBJ databases">
        <title>Draft Genome sequencing of Naganishia species isolated from polar environments using Oxford Nanopore Technology.</title>
        <authorList>
            <person name="Leo P."/>
            <person name="Venkateswaran K."/>
        </authorList>
    </citation>
    <scope>NUCLEOTIDE SEQUENCE</scope>
    <source>
        <strain evidence="1">MNA-CCFEE 5261</strain>
    </source>
</reference>
<dbReference type="EMBL" id="JASBWR010000102">
    <property type="protein sequence ID" value="KAJ9095352.1"/>
    <property type="molecule type" value="Genomic_DNA"/>
</dbReference>
<keyword evidence="2" id="KW-1185">Reference proteome</keyword>
<evidence type="ECO:0000313" key="1">
    <source>
        <dbReference type="EMBL" id="KAJ9095352.1"/>
    </source>
</evidence>
<protein>
    <submittedName>
        <fullName evidence="1">Uncharacterized protein</fullName>
    </submittedName>
</protein>
<dbReference type="Proteomes" id="UP001241377">
    <property type="component" value="Unassembled WGS sequence"/>
</dbReference>